<sequence>MFPDERRLDRGRRSGGTVNPENPKTLSRFQTVRKQVLALLIVLAFAVLVFGGSAHDELTHEHIETLGLALIMVGIGGRLWATLYIGGRKSAEVVSTGPYSITRNPLYLFSTIAAAGVGAQTGSYVITVVFMVLCAAAFHLVALREERYLSATLGDEYRAYLHRVPRFLPNPLLYRDDPEVTFQTGRLRATLLDGLVFLAAIPVLEAMETAQEMGWVPVLFAFH</sequence>
<dbReference type="GO" id="GO:0012505">
    <property type="term" value="C:endomembrane system"/>
    <property type="evidence" value="ECO:0007669"/>
    <property type="project" value="UniProtKB-SubCell"/>
</dbReference>
<keyword evidence="3 6" id="KW-1133">Transmembrane helix</keyword>
<dbReference type="PANTHER" id="PTHR12714:SF9">
    <property type="entry name" value="PROTEIN-S-ISOPRENYLCYSTEINE O-METHYLTRANSFERASE"/>
    <property type="match status" value="1"/>
</dbReference>
<feature type="compositionally biased region" description="Basic and acidic residues" evidence="5">
    <location>
        <begin position="1"/>
        <end position="12"/>
    </location>
</feature>
<dbReference type="AlphaFoldDB" id="A0A5D4GU94"/>
<evidence type="ECO:0000256" key="5">
    <source>
        <dbReference type="SAM" id="MobiDB-lite"/>
    </source>
</evidence>
<dbReference type="EMBL" id="VSZS01000064">
    <property type="protein sequence ID" value="TYR31493.1"/>
    <property type="molecule type" value="Genomic_DNA"/>
</dbReference>
<organism evidence="7 8">
    <name type="scientific">Neoaquamicrobium microcysteis</name>
    <dbReference type="NCBI Taxonomy" id="2682781"/>
    <lineage>
        <taxon>Bacteria</taxon>
        <taxon>Pseudomonadati</taxon>
        <taxon>Pseudomonadota</taxon>
        <taxon>Alphaproteobacteria</taxon>
        <taxon>Hyphomicrobiales</taxon>
        <taxon>Phyllobacteriaceae</taxon>
        <taxon>Neoaquamicrobium</taxon>
    </lineage>
</organism>
<evidence type="ECO:0000256" key="3">
    <source>
        <dbReference type="ARBA" id="ARBA00022989"/>
    </source>
</evidence>
<accession>A0A5D4GU94</accession>
<evidence type="ECO:0000256" key="4">
    <source>
        <dbReference type="ARBA" id="ARBA00023136"/>
    </source>
</evidence>
<dbReference type="GO" id="GO:0008168">
    <property type="term" value="F:methyltransferase activity"/>
    <property type="evidence" value="ECO:0007669"/>
    <property type="project" value="UniProtKB-KW"/>
</dbReference>
<keyword evidence="7" id="KW-0808">Transferase</keyword>
<comment type="subcellular location">
    <subcellularLocation>
        <location evidence="1">Endomembrane system</location>
        <topology evidence="1">Multi-pass membrane protein</topology>
    </subcellularLocation>
</comment>
<comment type="caution">
    <text evidence="7">The sequence shown here is derived from an EMBL/GenBank/DDBJ whole genome shotgun (WGS) entry which is preliminary data.</text>
</comment>
<keyword evidence="7" id="KW-0489">Methyltransferase</keyword>
<keyword evidence="2 6" id="KW-0812">Transmembrane</keyword>
<evidence type="ECO:0000256" key="6">
    <source>
        <dbReference type="SAM" id="Phobius"/>
    </source>
</evidence>
<dbReference type="PANTHER" id="PTHR12714">
    <property type="entry name" value="PROTEIN-S ISOPRENYLCYSTEINE O-METHYLTRANSFERASE"/>
    <property type="match status" value="1"/>
</dbReference>
<dbReference type="OrthoDB" id="7210610at2"/>
<gene>
    <name evidence="7" type="ORF">FY036_14545</name>
</gene>
<feature type="region of interest" description="Disordered" evidence="5">
    <location>
        <begin position="1"/>
        <end position="24"/>
    </location>
</feature>
<reference evidence="7 8" key="2">
    <citation type="submission" date="2019-09" db="EMBL/GenBank/DDBJ databases">
        <title>Mesorhizobium sp. MaA-C15 isolated from Microcystis aeruginosa.</title>
        <authorList>
            <person name="Jeong S.E."/>
            <person name="Jin H.M."/>
            <person name="Jeon C.O."/>
        </authorList>
    </citation>
    <scope>NUCLEOTIDE SEQUENCE [LARGE SCALE GENOMIC DNA]</scope>
    <source>
        <strain evidence="7 8">MaA-C15</strain>
    </source>
</reference>
<keyword evidence="8" id="KW-1185">Reference proteome</keyword>
<dbReference type="InterPro" id="IPR007318">
    <property type="entry name" value="Phopholipid_MeTrfase"/>
</dbReference>
<proteinExistence type="predicted"/>
<reference evidence="7 8" key="1">
    <citation type="submission" date="2019-08" db="EMBL/GenBank/DDBJ databases">
        <authorList>
            <person name="Seo Y.L."/>
        </authorList>
    </citation>
    <scope>NUCLEOTIDE SEQUENCE [LARGE SCALE GENOMIC DNA]</scope>
    <source>
        <strain evidence="7 8">MaA-C15</strain>
    </source>
</reference>
<keyword evidence="4 6" id="KW-0472">Membrane</keyword>
<feature type="transmembrane region" description="Helical" evidence="6">
    <location>
        <begin position="36"/>
        <end position="54"/>
    </location>
</feature>
<dbReference type="GO" id="GO:0032259">
    <property type="term" value="P:methylation"/>
    <property type="evidence" value="ECO:0007669"/>
    <property type="project" value="UniProtKB-KW"/>
</dbReference>
<dbReference type="Pfam" id="PF04191">
    <property type="entry name" value="PEMT"/>
    <property type="match status" value="1"/>
</dbReference>
<dbReference type="Proteomes" id="UP000323258">
    <property type="component" value="Unassembled WGS sequence"/>
</dbReference>
<evidence type="ECO:0000313" key="7">
    <source>
        <dbReference type="EMBL" id="TYR31493.1"/>
    </source>
</evidence>
<evidence type="ECO:0000256" key="1">
    <source>
        <dbReference type="ARBA" id="ARBA00004127"/>
    </source>
</evidence>
<feature type="transmembrane region" description="Helical" evidence="6">
    <location>
        <begin position="66"/>
        <end position="87"/>
    </location>
</feature>
<feature type="transmembrane region" description="Helical" evidence="6">
    <location>
        <begin position="99"/>
        <end position="118"/>
    </location>
</feature>
<protein>
    <submittedName>
        <fullName evidence="7">Isoprenylcysteine carboxylmethyltransferase family protein</fullName>
    </submittedName>
</protein>
<dbReference type="Gene3D" id="1.20.120.1630">
    <property type="match status" value="1"/>
</dbReference>
<evidence type="ECO:0000313" key="8">
    <source>
        <dbReference type="Proteomes" id="UP000323258"/>
    </source>
</evidence>
<name>A0A5D4GU94_9HYPH</name>
<feature type="transmembrane region" description="Helical" evidence="6">
    <location>
        <begin position="124"/>
        <end position="143"/>
    </location>
</feature>
<evidence type="ECO:0000256" key="2">
    <source>
        <dbReference type="ARBA" id="ARBA00022692"/>
    </source>
</evidence>